<evidence type="ECO:0000313" key="7">
    <source>
        <dbReference type="EMBL" id="SDM43422.1"/>
    </source>
</evidence>
<dbReference type="GO" id="GO:0003723">
    <property type="term" value="F:RNA binding"/>
    <property type="evidence" value="ECO:0007669"/>
    <property type="project" value="UniProtKB-KW"/>
</dbReference>
<evidence type="ECO:0000313" key="8">
    <source>
        <dbReference type="Proteomes" id="UP000214880"/>
    </source>
</evidence>
<dbReference type="GO" id="GO:0009982">
    <property type="term" value="F:pseudouridine synthase activity"/>
    <property type="evidence" value="ECO:0007669"/>
    <property type="project" value="InterPro"/>
</dbReference>
<dbReference type="RefSeq" id="WP_092072529.1">
    <property type="nucleotide sequence ID" value="NZ_FNHB01000004.1"/>
</dbReference>
<dbReference type="Pfam" id="PF00849">
    <property type="entry name" value="PseudoU_synth_2"/>
    <property type="match status" value="1"/>
</dbReference>
<evidence type="ECO:0000256" key="3">
    <source>
        <dbReference type="PIRSR" id="PIRSR606225-1"/>
    </source>
</evidence>
<keyword evidence="5" id="KW-0413">Isomerase</keyword>
<dbReference type="GO" id="GO:0140098">
    <property type="term" value="F:catalytic activity, acting on RNA"/>
    <property type="evidence" value="ECO:0007669"/>
    <property type="project" value="UniProtKB-ARBA"/>
</dbReference>
<dbReference type="InterPro" id="IPR006225">
    <property type="entry name" value="PsdUridine_synth_RluC/D"/>
</dbReference>
<reference evidence="7 8" key="1">
    <citation type="submission" date="2016-10" db="EMBL/GenBank/DDBJ databases">
        <authorList>
            <person name="de Groot N.N."/>
        </authorList>
    </citation>
    <scope>NUCLEOTIDE SEQUENCE [LARGE SCALE GENOMIC DNA]</scope>
    <source>
        <strain evidence="7 8">DSM 1736</strain>
    </source>
</reference>
<dbReference type="CDD" id="cd02869">
    <property type="entry name" value="PseudoU_synth_RluA_like"/>
    <property type="match status" value="1"/>
</dbReference>
<evidence type="ECO:0000256" key="4">
    <source>
        <dbReference type="PROSITE-ProRule" id="PRU00182"/>
    </source>
</evidence>
<dbReference type="NCBIfam" id="TIGR00005">
    <property type="entry name" value="rluA_subfam"/>
    <property type="match status" value="1"/>
</dbReference>
<sequence>MKVFTAYKITPEHESLTVESYLKQVLLLSGRQLQKLTRQNGIRLNGKRVFLQKKLESNDRLQVMTLADSGYGVQPEPGPVEILYEDDFLLVLNKPPKQLVHPAGRTTGGTLANFLAYHLQQRGLITTVRAVHRLDRDTSGCVIFAKDARSQSLLEQQLKSRSLKRAYWALVQEPPNPPAGVIDAPIGRHPVLPNRRVVTPDGAPAVTHYRTRGTSAGGIALLELTLDTGRTHQIRVHLAHAGCRLLGDGMYGQRTPLIPRQALHAATVSFRHLAANHTVTVTAPLPCDLTKAMNTALVELQT</sequence>
<evidence type="ECO:0000256" key="1">
    <source>
        <dbReference type="ARBA" id="ARBA00000073"/>
    </source>
</evidence>
<dbReference type="PANTHER" id="PTHR21600:SF71">
    <property type="entry name" value="PSEUDOURIDINE SYNTHASE"/>
    <property type="match status" value="1"/>
</dbReference>
<protein>
    <recommendedName>
        <fullName evidence="5">Pseudouridine synthase</fullName>
        <ecNumber evidence="5">5.4.99.-</ecNumber>
    </recommendedName>
</protein>
<dbReference type="GO" id="GO:0000455">
    <property type="term" value="P:enzyme-directed rRNA pseudouridine synthesis"/>
    <property type="evidence" value="ECO:0007669"/>
    <property type="project" value="TreeGrafter"/>
</dbReference>
<proteinExistence type="inferred from homology"/>
<dbReference type="OrthoDB" id="9807829at2"/>
<keyword evidence="4" id="KW-0694">RNA-binding</keyword>
<dbReference type="EC" id="5.4.99.-" evidence="5"/>
<evidence type="ECO:0000259" key="6">
    <source>
        <dbReference type="Pfam" id="PF00849"/>
    </source>
</evidence>
<gene>
    <name evidence="7" type="ORF">SAMN04488502_104232</name>
</gene>
<dbReference type="InterPro" id="IPR006145">
    <property type="entry name" value="PsdUridine_synth_RsuA/RluA"/>
</dbReference>
<dbReference type="PANTHER" id="PTHR21600">
    <property type="entry name" value="MITOCHONDRIAL RNA PSEUDOURIDINE SYNTHASE"/>
    <property type="match status" value="1"/>
</dbReference>
<organism evidence="7 8">
    <name type="scientific">Dendrosporobacter quercicolus</name>
    <dbReference type="NCBI Taxonomy" id="146817"/>
    <lineage>
        <taxon>Bacteria</taxon>
        <taxon>Bacillati</taxon>
        <taxon>Bacillota</taxon>
        <taxon>Negativicutes</taxon>
        <taxon>Selenomonadales</taxon>
        <taxon>Sporomusaceae</taxon>
        <taxon>Dendrosporobacter</taxon>
    </lineage>
</organism>
<name>A0A1G9T719_9FIRM</name>
<dbReference type="InterPro" id="IPR020103">
    <property type="entry name" value="PsdUridine_synth_cat_dom_sf"/>
</dbReference>
<dbReference type="PROSITE" id="PS50889">
    <property type="entry name" value="S4"/>
    <property type="match status" value="1"/>
</dbReference>
<dbReference type="InterPro" id="IPR006224">
    <property type="entry name" value="PsdUridine_synth_RluA-like_CS"/>
</dbReference>
<dbReference type="AlphaFoldDB" id="A0A1G9T719"/>
<comment type="function">
    <text evidence="5">Responsible for synthesis of pseudouridine from uracil.</text>
</comment>
<dbReference type="InterPro" id="IPR050188">
    <property type="entry name" value="RluA_PseudoU_synthase"/>
</dbReference>
<feature type="active site" evidence="3">
    <location>
        <position position="135"/>
    </location>
</feature>
<dbReference type="SUPFAM" id="SSF55120">
    <property type="entry name" value="Pseudouridine synthase"/>
    <property type="match status" value="1"/>
</dbReference>
<dbReference type="Gene3D" id="3.30.2350.10">
    <property type="entry name" value="Pseudouridine synthase"/>
    <property type="match status" value="1"/>
</dbReference>
<accession>A0A1G9T719</accession>
<evidence type="ECO:0000256" key="5">
    <source>
        <dbReference type="RuleBase" id="RU362028"/>
    </source>
</evidence>
<keyword evidence="8" id="KW-1185">Reference proteome</keyword>
<comment type="catalytic activity">
    <reaction evidence="1 5">
        <text>a uridine in RNA = a pseudouridine in RNA</text>
        <dbReference type="Rhea" id="RHEA:48348"/>
        <dbReference type="Rhea" id="RHEA-COMP:12068"/>
        <dbReference type="Rhea" id="RHEA-COMP:12069"/>
        <dbReference type="ChEBI" id="CHEBI:65314"/>
        <dbReference type="ChEBI" id="CHEBI:65315"/>
    </reaction>
</comment>
<dbReference type="EMBL" id="FNHB01000004">
    <property type="protein sequence ID" value="SDM43422.1"/>
    <property type="molecule type" value="Genomic_DNA"/>
</dbReference>
<feature type="domain" description="Pseudouridine synthase RsuA/RluA-like" evidence="6">
    <location>
        <begin position="89"/>
        <end position="240"/>
    </location>
</feature>
<evidence type="ECO:0000256" key="2">
    <source>
        <dbReference type="ARBA" id="ARBA00010876"/>
    </source>
</evidence>
<comment type="similarity">
    <text evidence="2 5">Belongs to the pseudouridine synthase RluA family.</text>
</comment>
<dbReference type="PROSITE" id="PS01129">
    <property type="entry name" value="PSI_RLU"/>
    <property type="match status" value="1"/>
</dbReference>
<dbReference type="STRING" id="146817.SAMN04488502_104232"/>
<dbReference type="Proteomes" id="UP000214880">
    <property type="component" value="Unassembled WGS sequence"/>
</dbReference>